<protein>
    <submittedName>
        <fullName evidence="1">Uncharacterized protein</fullName>
    </submittedName>
</protein>
<dbReference type="EMBL" id="GBXM01038393">
    <property type="protein sequence ID" value="JAH70184.1"/>
    <property type="molecule type" value="Transcribed_RNA"/>
</dbReference>
<reference evidence="1" key="2">
    <citation type="journal article" date="2015" name="Fish Shellfish Immunol.">
        <title>Early steps in the European eel (Anguilla anguilla)-Vibrio vulnificus interaction in the gills: Role of the RtxA13 toxin.</title>
        <authorList>
            <person name="Callol A."/>
            <person name="Pajuelo D."/>
            <person name="Ebbesson L."/>
            <person name="Teles M."/>
            <person name="MacKenzie S."/>
            <person name="Amaro C."/>
        </authorList>
    </citation>
    <scope>NUCLEOTIDE SEQUENCE</scope>
</reference>
<organism evidence="1">
    <name type="scientific">Anguilla anguilla</name>
    <name type="common">European freshwater eel</name>
    <name type="synonym">Muraena anguilla</name>
    <dbReference type="NCBI Taxonomy" id="7936"/>
    <lineage>
        <taxon>Eukaryota</taxon>
        <taxon>Metazoa</taxon>
        <taxon>Chordata</taxon>
        <taxon>Craniata</taxon>
        <taxon>Vertebrata</taxon>
        <taxon>Euteleostomi</taxon>
        <taxon>Actinopterygii</taxon>
        <taxon>Neopterygii</taxon>
        <taxon>Teleostei</taxon>
        <taxon>Anguilliformes</taxon>
        <taxon>Anguillidae</taxon>
        <taxon>Anguilla</taxon>
    </lineage>
</organism>
<accession>A0A0E9UWC0</accession>
<evidence type="ECO:0000313" key="1">
    <source>
        <dbReference type="EMBL" id="JAH70184.1"/>
    </source>
</evidence>
<reference evidence="1" key="1">
    <citation type="submission" date="2014-11" db="EMBL/GenBank/DDBJ databases">
        <authorList>
            <person name="Amaro Gonzalez C."/>
        </authorList>
    </citation>
    <scope>NUCLEOTIDE SEQUENCE</scope>
</reference>
<name>A0A0E9UWC0_ANGAN</name>
<sequence>MDIGGDVIHQGPYPSRVKVDDEARHMMMTHFAHFI</sequence>
<dbReference type="AlphaFoldDB" id="A0A0E9UWC0"/>
<proteinExistence type="predicted"/>